<accession>A0ABZ2Y6V8</accession>
<dbReference type="EMBL" id="CP121687">
    <property type="protein sequence ID" value="WZL70189.1"/>
    <property type="molecule type" value="Genomic_DNA"/>
</dbReference>
<dbReference type="PANTHER" id="PTHR39162">
    <property type="entry name" value="GLL3345 PROTEIN"/>
    <property type="match status" value="1"/>
</dbReference>
<dbReference type="PANTHER" id="PTHR39162:SF1">
    <property type="entry name" value="SPORULATION PROTEIN YTFJ"/>
    <property type="match status" value="1"/>
</dbReference>
<protein>
    <submittedName>
        <fullName evidence="2">Spore germination protein GerW family protein</fullName>
    </submittedName>
</protein>
<evidence type="ECO:0000313" key="2">
    <source>
        <dbReference type="EMBL" id="WZL70189.1"/>
    </source>
</evidence>
<proteinExistence type="predicted"/>
<reference evidence="2 3" key="1">
    <citation type="submission" date="2023-03" db="EMBL/GenBank/DDBJ databases">
        <title>Novel Species.</title>
        <authorList>
            <person name="Ma S."/>
        </authorList>
    </citation>
    <scope>NUCLEOTIDE SEQUENCE [LARGE SCALE GENOMIC DNA]</scope>
    <source>
        <strain evidence="2 3">LIND6LT2</strain>
    </source>
</reference>
<dbReference type="Pfam" id="PF09579">
    <property type="entry name" value="Spore_YtfJ"/>
    <property type="match status" value="1"/>
</dbReference>
<dbReference type="InterPro" id="IPR014229">
    <property type="entry name" value="Spore_YtfJ"/>
</dbReference>
<gene>
    <name evidence="2" type="ORF">QBE51_01275</name>
</gene>
<feature type="compositionally biased region" description="Basic and acidic residues" evidence="1">
    <location>
        <begin position="115"/>
        <end position="126"/>
    </location>
</feature>
<name>A0ABZ2Y6V8_9FIRM</name>
<organism evidence="2 3">
    <name type="scientific">Defluviitalea saccharophila</name>
    <dbReference type="NCBI Taxonomy" id="879970"/>
    <lineage>
        <taxon>Bacteria</taxon>
        <taxon>Bacillati</taxon>
        <taxon>Bacillota</taxon>
        <taxon>Clostridia</taxon>
        <taxon>Lachnospirales</taxon>
        <taxon>Defluviitaleaceae</taxon>
        <taxon>Defluviitalea</taxon>
    </lineage>
</organism>
<dbReference type="Proteomes" id="UP001486565">
    <property type="component" value="Chromosome"/>
</dbReference>
<dbReference type="RefSeq" id="WP_341877152.1">
    <property type="nucleotide sequence ID" value="NZ_CP121687.1"/>
</dbReference>
<evidence type="ECO:0000256" key="1">
    <source>
        <dbReference type="SAM" id="MobiDB-lite"/>
    </source>
</evidence>
<sequence length="133" mass="14247">MESNLKNSFESLFGQLENFISTKTVVGEPIHIEDAILLPLVDVTFGVGAGASGGKNEKGEDKDSGVGGLGARITPSAMLLIKDGTAQLINVKNQDSINKLIDMIPGLLSKFNFGSKKDKEKDRSEESSSDYEI</sequence>
<dbReference type="PIRSF" id="PIRSF021377">
    <property type="entry name" value="YtfJ"/>
    <property type="match status" value="1"/>
</dbReference>
<evidence type="ECO:0000313" key="3">
    <source>
        <dbReference type="Proteomes" id="UP001486565"/>
    </source>
</evidence>
<keyword evidence="3" id="KW-1185">Reference proteome</keyword>
<feature type="region of interest" description="Disordered" evidence="1">
    <location>
        <begin position="110"/>
        <end position="133"/>
    </location>
</feature>